<sequence>MECDDGLEAAGAVLAEHDLLVTPLIRVEEGVQDAVGYVGHCGDSWVTRGGWDKGSRTGGGACGMSVEPAQPADAAVFGITSARRTAVRRFAWFSVPTGAGPAGFPVGPGGREQACPRCPR</sequence>
<reference evidence="2" key="2">
    <citation type="submission" date="2020-09" db="EMBL/GenBank/DDBJ databases">
        <authorList>
            <person name="Sun Q."/>
            <person name="Ohkuma M."/>
        </authorList>
    </citation>
    <scope>NUCLEOTIDE SEQUENCE</scope>
    <source>
        <strain evidence="2">JCM 4125</strain>
    </source>
</reference>
<reference evidence="2" key="1">
    <citation type="journal article" date="2014" name="Int. J. Syst. Evol. Microbiol.">
        <title>Complete genome sequence of Corynebacterium casei LMG S-19264T (=DSM 44701T), isolated from a smear-ripened cheese.</title>
        <authorList>
            <consortium name="US DOE Joint Genome Institute (JGI-PGF)"/>
            <person name="Walter F."/>
            <person name="Albersmeier A."/>
            <person name="Kalinowski J."/>
            <person name="Ruckert C."/>
        </authorList>
    </citation>
    <scope>NUCLEOTIDE SEQUENCE</scope>
    <source>
        <strain evidence="2">JCM 4125</strain>
    </source>
</reference>
<gene>
    <name evidence="2" type="ORF">GCM10010226_41690</name>
</gene>
<dbReference type="Proteomes" id="UP000646776">
    <property type="component" value="Unassembled WGS sequence"/>
</dbReference>
<evidence type="ECO:0000256" key="1">
    <source>
        <dbReference type="SAM" id="MobiDB-lite"/>
    </source>
</evidence>
<protein>
    <submittedName>
        <fullName evidence="2">Uncharacterized protein</fullName>
    </submittedName>
</protein>
<evidence type="ECO:0000313" key="3">
    <source>
        <dbReference type="Proteomes" id="UP000646776"/>
    </source>
</evidence>
<organism evidence="2 3">
    <name type="scientific">Streptomyces phaeofaciens</name>
    <dbReference type="NCBI Taxonomy" id="68254"/>
    <lineage>
        <taxon>Bacteria</taxon>
        <taxon>Bacillati</taxon>
        <taxon>Actinomycetota</taxon>
        <taxon>Actinomycetes</taxon>
        <taxon>Kitasatosporales</taxon>
        <taxon>Streptomycetaceae</taxon>
        <taxon>Streptomyces</taxon>
    </lineage>
</organism>
<evidence type="ECO:0000313" key="2">
    <source>
        <dbReference type="EMBL" id="GGT60010.1"/>
    </source>
</evidence>
<dbReference type="EMBL" id="BMSA01000012">
    <property type="protein sequence ID" value="GGT60010.1"/>
    <property type="molecule type" value="Genomic_DNA"/>
</dbReference>
<feature type="region of interest" description="Disordered" evidence="1">
    <location>
        <begin position="101"/>
        <end position="120"/>
    </location>
</feature>
<name>A0A918HGE5_9ACTN</name>
<comment type="caution">
    <text evidence="2">The sequence shown here is derived from an EMBL/GenBank/DDBJ whole genome shotgun (WGS) entry which is preliminary data.</text>
</comment>
<accession>A0A918HGE5</accession>
<keyword evidence="3" id="KW-1185">Reference proteome</keyword>
<dbReference type="AlphaFoldDB" id="A0A918HGE5"/>
<proteinExistence type="predicted"/>